<dbReference type="OrthoDB" id="20729at2759"/>
<evidence type="ECO:0000313" key="6">
    <source>
        <dbReference type="Proteomes" id="UP000630445"/>
    </source>
</evidence>
<comment type="caution">
    <text evidence="4">The sequence shown here is derived from an EMBL/GenBank/DDBJ whole genome shotgun (WGS) entry which is preliminary data.</text>
</comment>
<keyword evidence="2" id="KW-0539">Nucleus</keyword>
<comment type="subcellular location">
    <subcellularLocation>
        <location evidence="1">Nucleus</location>
    </subcellularLocation>
</comment>
<evidence type="ECO:0000256" key="2">
    <source>
        <dbReference type="ARBA" id="ARBA00023242"/>
    </source>
</evidence>
<feature type="domain" description="ELYS-like" evidence="3">
    <location>
        <begin position="37"/>
        <end position="252"/>
    </location>
</feature>
<organism evidence="4 6">
    <name type="scientific">Aspergillus hiratsukae</name>
    <dbReference type="NCBI Taxonomy" id="1194566"/>
    <lineage>
        <taxon>Eukaryota</taxon>
        <taxon>Fungi</taxon>
        <taxon>Dikarya</taxon>
        <taxon>Ascomycota</taxon>
        <taxon>Pezizomycotina</taxon>
        <taxon>Eurotiomycetes</taxon>
        <taxon>Eurotiomycetidae</taxon>
        <taxon>Eurotiales</taxon>
        <taxon>Aspergillaceae</taxon>
        <taxon>Aspergillus</taxon>
        <taxon>Aspergillus subgen. Fumigati</taxon>
    </lineage>
</organism>
<proteinExistence type="predicted"/>
<gene>
    <name evidence="4" type="ORF">CNMCM5793_001236</name>
    <name evidence="5" type="ORF">CNMCM6106_000882</name>
</gene>
<dbReference type="Proteomes" id="UP000662466">
    <property type="component" value="Unassembled WGS sequence"/>
</dbReference>
<dbReference type="EMBL" id="JACBAD010001995">
    <property type="protein sequence ID" value="KAF7125127.1"/>
    <property type="molecule type" value="Genomic_DNA"/>
</dbReference>
<dbReference type="Pfam" id="PF13934">
    <property type="entry name" value="ELYS"/>
    <property type="match status" value="1"/>
</dbReference>
<dbReference type="GO" id="GO:0005634">
    <property type="term" value="C:nucleus"/>
    <property type="evidence" value="ECO:0007669"/>
    <property type="project" value="UniProtKB-SubCell"/>
</dbReference>
<evidence type="ECO:0000313" key="5">
    <source>
        <dbReference type="EMBL" id="KAF7164346.1"/>
    </source>
</evidence>
<sequence>MGTWDDFDSIFHFNKSFTYDDRVIEQILSNRRALGNQLFADRLLGLLGVQAVKQLYPPRSNADLRALVNHIVSSALDIHHKQALIYYILKDCRAASDAASQFARRCHLPEKYRLFIEGLWHLDRLERRRAIEYLTEPSIIPTFPDEILYVLTQLPKHDDNLAMAYYLTVTPPLASEKVQKAFFDILCRSSITEAFYFTRKRDESLRRAYLEQLIEFVHGTSPSQMRSRRAMELISLPLDNKEEEWFEEALLRGRAKTLHGAKDTAMMRRFATGKLDALSTELESLGGKKIDGLNWDALRQSVKNTHTSVPGAGGQP</sequence>
<dbReference type="Proteomes" id="UP000630445">
    <property type="component" value="Unassembled WGS sequence"/>
</dbReference>
<protein>
    <recommendedName>
        <fullName evidence="3">ELYS-like domain-containing protein</fullName>
    </recommendedName>
</protein>
<dbReference type="InterPro" id="IPR025151">
    <property type="entry name" value="ELYS_dom"/>
</dbReference>
<dbReference type="EMBL" id="JACBAF010002192">
    <property type="protein sequence ID" value="KAF7164346.1"/>
    <property type="molecule type" value="Genomic_DNA"/>
</dbReference>
<evidence type="ECO:0000256" key="1">
    <source>
        <dbReference type="ARBA" id="ARBA00004123"/>
    </source>
</evidence>
<accession>A0A8H6PAU6</accession>
<dbReference type="AlphaFoldDB" id="A0A8H6PAU6"/>
<keyword evidence="6" id="KW-1185">Reference proteome</keyword>
<evidence type="ECO:0000313" key="4">
    <source>
        <dbReference type="EMBL" id="KAF7125127.1"/>
    </source>
</evidence>
<reference evidence="4" key="1">
    <citation type="submission" date="2020-06" db="EMBL/GenBank/DDBJ databases">
        <title>Draft genome sequences of strains closely related to Aspergillus parafelis and Aspergillus hiratsukae.</title>
        <authorList>
            <person name="Dos Santos R.A.C."/>
            <person name="Rivero-Menendez O."/>
            <person name="Steenwyk J.L."/>
            <person name="Mead M.E."/>
            <person name="Goldman G.H."/>
            <person name="Alastruey-Izquierdo A."/>
            <person name="Rokas A."/>
        </authorList>
    </citation>
    <scope>NUCLEOTIDE SEQUENCE</scope>
    <source>
        <strain evidence="4">CNM-CM5793</strain>
        <strain evidence="5">CNM-CM6106</strain>
    </source>
</reference>
<evidence type="ECO:0000259" key="3">
    <source>
        <dbReference type="Pfam" id="PF13934"/>
    </source>
</evidence>
<name>A0A8H6PAU6_9EURO</name>